<sequence length="164" mass="18653">MGKSCNVCIRTANRAVTRRSTATDTTYPCEEAERTRRRQIETTKYFPRTARAPNQARNMDTPHSAEAMREALMRMVANEYSVARYPDWPNFAHIYVDGRTTYGQLWDGVPESADYLAIIFEEYDGVGVQFLAHSTSLPLCTKVLRCSNYPSEDFNDTTTSSTVQ</sequence>
<name>W2T5S4_NECAM</name>
<dbReference type="OrthoDB" id="59470at2759"/>
<dbReference type="EMBL" id="KI660200">
    <property type="protein sequence ID" value="ETN76964.1"/>
    <property type="molecule type" value="Genomic_DNA"/>
</dbReference>
<evidence type="ECO:0000313" key="1">
    <source>
        <dbReference type="EMBL" id="ETN76964.1"/>
    </source>
</evidence>
<organism evidence="1 2">
    <name type="scientific">Necator americanus</name>
    <name type="common">Human hookworm</name>
    <dbReference type="NCBI Taxonomy" id="51031"/>
    <lineage>
        <taxon>Eukaryota</taxon>
        <taxon>Metazoa</taxon>
        <taxon>Ecdysozoa</taxon>
        <taxon>Nematoda</taxon>
        <taxon>Chromadorea</taxon>
        <taxon>Rhabditida</taxon>
        <taxon>Rhabditina</taxon>
        <taxon>Rhabditomorpha</taxon>
        <taxon>Strongyloidea</taxon>
        <taxon>Ancylostomatidae</taxon>
        <taxon>Bunostominae</taxon>
        <taxon>Necator</taxon>
    </lineage>
</organism>
<gene>
    <name evidence="1" type="ORF">NECAME_00489</name>
</gene>
<proteinExistence type="predicted"/>
<dbReference type="AlphaFoldDB" id="W2T5S4"/>
<keyword evidence="2" id="KW-1185">Reference proteome</keyword>
<reference evidence="2" key="1">
    <citation type="journal article" date="2014" name="Nat. Genet.">
        <title>Genome of the human hookworm Necator americanus.</title>
        <authorList>
            <person name="Tang Y.T."/>
            <person name="Gao X."/>
            <person name="Rosa B.A."/>
            <person name="Abubucker S."/>
            <person name="Hallsworth-Pepin K."/>
            <person name="Martin J."/>
            <person name="Tyagi R."/>
            <person name="Heizer E."/>
            <person name="Zhang X."/>
            <person name="Bhonagiri-Palsikar V."/>
            <person name="Minx P."/>
            <person name="Warren W.C."/>
            <person name="Wang Q."/>
            <person name="Zhan B."/>
            <person name="Hotez P.J."/>
            <person name="Sternberg P.W."/>
            <person name="Dougall A."/>
            <person name="Gaze S.T."/>
            <person name="Mulvenna J."/>
            <person name="Sotillo J."/>
            <person name="Ranganathan S."/>
            <person name="Rabelo E.M."/>
            <person name="Wilson R.K."/>
            <person name="Felgner P.L."/>
            <person name="Bethony J."/>
            <person name="Hawdon J.M."/>
            <person name="Gasser R.B."/>
            <person name="Loukas A."/>
            <person name="Mitreva M."/>
        </authorList>
    </citation>
    <scope>NUCLEOTIDE SEQUENCE [LARGE SCALE GENOMIC DNA]</scope>
</reference>
<evidence type="ECO:0000313" key="2">
    <source>
        <dbReference type="Proteomes" id="UP000053676"/>
    </source>
</evidence>
<protein>
    <submittedName>
        <fullName evidence="1">Uncharacterized protein</fullName>
    </submittedName>
</protein>
<dbReference type="KEGG" id="nai:NECAME_00489"/>
<accession>W2T5S4</accession>
<dbReference type="Proteomes" id="UP000053676">
    <property type="component" value="Unassembled WGS sequence"/>
</dbReference>